<protein>
    <submittedName>
        <fullName evidence="1">CopG family transcriptional regulator</fullName>
    </submittedName>
</protein>
<organism evidence="1 2">
    <name type="scientific">Neobacillus pocheonensis</name>
    <dbReference type="NCBI Taxonomy" id="363869"/>
    <lineage>
        <taxon>Bacteria</taxon>
        <taxon>Bacillati</taxon>
        <taxon>Bacillota</taxon>
        <taxon>Bacilli</taxon>
        <taxon>Bacillales</taxon>
        <taxon>Bacillaceae</taxon>
        <taxon>Neobacillus</taxon>
    </lineage>
</organism>
<comment type="caution">
    <text evidence="1">The sequence shown here is derived from an EMBL/GenBank/DDBJ whole genome shotgun (WGS) entry which is preliminary data.</text>
</comment>
<dbReference type="Proteomes" id="UP001523262">
    <property type="component" value="Unassembled WGS sequence"/>
</dbReference>
<sequence length="61" mass="7240">MRSKNEEGSQKVPVNIRIESAMKEKLAVLWEMVGLSEADVYRMAFAELIEKRNHWLKEYEK</sequence>
<gene>
    <name evidence="1" type="ORF">NDK43_26085</name>
</gene>
<proteinExistence type="predicted"/>
<evidence type="ECO:0000313" key="2">
    <source>
        <dbReference type="Proteomes" id="UP001523262"/>
    </source>
</evidence>
<accession>A0ABT0WFV6</accession>
<dbReference type="EMBL" id="JAMQCR010000002">
    <property type="protein sequence ID" value="MCM2535184.1"/>
    <property type="molecule type" value="Genomic_DNA"/>
</dbReference>
<keyword evidence="2" id="KW-1185">Reference proteome</keyword>
<reference evidence="1 2" key="1">
    <citation type="submission" date="2022-06" db="EMBL/GenBank/DDBJ databases">
        <authorList>
            <person name="Jeon C.O."/>
        </authorList>
    </citation>
    <scope>NUCLEOTIDE SEQUENCE [LARGE SCALE GENOMIC DNA]</scope>
    <source>
        <strain evidence="1 2">KCTC 13943</strain>
    </source>
</reference>
<evidence type="ECO:0000313" key="1">
    <source>
        <dbReference type="EMBL" id="MCM2535184.1"/>
    </source>
</evidence>
<name>A0ABT0WFV6_9BACI</name>